<comment type="caution">
    <text evidence="4">The sequence shown here is derived from an EMBL/GenBank/DDBJ whole genome shotgun (WGS) entry which is preliminary data.</text>
</comment>
<dbReference type="SUPFAM" id="SSF46894">
    <property type="entry name" value="C-terminal effector domain of the bipartite response regulators"/>
    <property type="match status" value="1"/>
</dbReference>
<dbReference type="STRING" id="1150864.MILUP08_42854"/>
<dbReference type="Pfam" id="PF03704">
    <property type="entry name" value="BTAD"/>
    <property type="match status" value="1"/>
</dbReference>
<dbReference type="EMBL" id="CAIE01000022">
    <property type="protein sequence ID" value="CCH17923.1"/>
    <property type="molecule type" value="Genomic_DNA"/>
</dbReference>
<dbReference type="RefSeq" id="WP_007458953.1">
    <property type="nucleotide sequence ID" value="NZ_HF570108.1"/>
</dbReference>
<dbReference type="Gene3D" id="1.25.40.10">
    <property type="entry name" value="Tetratricopeptide repeat domain"/>
    <property type="match status" value="1"/>
</dbReference>
<feature type="domain" description="Bacterial transcriptional activator" evidence="3">
    <location>
        <begin position="104"/>
        <end position="248"/>
    </location>
</feature>
<name>I0L276_9ACTN</name>
<dbReference type="InterPro" id="IPR005158">
    <property type="entry name" value="BTAD"/>
</dbReference>
<dbReference type="Proteomes" id="UP000003448">
    <property type="component" value="Unassembled WGS sequence"/>
</dbReference>
<organism evidence="4 5">
    <name type="scientific">Micromonospora lupini str. Lupac 08</name>
    <dbReference type="NCBI Taxonomy" id="1150864"/>
    <lineage>
        <taxon>Bacteria</taxon>
        <taxon>Bacillati</taxon>
        <taxon>Actinomycetota</taxon>
        <taxon>Actinomycetes</taxon>
        <taxon>Micromonosporales</taxon>
        <taxon>Micromonosporaceae</taxon>
        <taxon>Micromonospora</taxon>
    </lineage>
</organism>
<evidence type="ECO:0000313" key="5">
    <source>
        <dbReference type="Proteomes" id="UP000003448"/>
    </source>
</evidence>
<keyword evidence="2" id="KW-0804">Transcription</keyword>
<sequence length="264" mass="28820">MELKILGPVRARVEDRSGGRTTTMRESDLGGTKPRTVLAVLLLARDGAVCDDRLSELLWGSRPPTTAIGQLHTYASRLRRELGREVPLLRVGRGYRLISRHLRIDYAEFLRLTTAGRQALAQGHPERAASQLRGALRLWRGDALTDVTPQLAAAERPRLEELQLEALEGRTEADLLLGEHGRLVCELTGLVARYPLRERLRAQLMIALCRSGRQADSLDVYRAGRRILTEELGVDPGPLLQAAHGAVLAGGTVATGGAVLAGVR</sequence>
<dbReference type="AlphaFoldDB" id="I0L276"/>
<keyword evidence="5" id="KW-1185">Reference proteome</keyword>
<dbReference type="GO" id="GO:0006355">
    <property type="term" value="P:regulation of DNA-templated transcription"/>
    <property type="evidence" value="ECO:0007669"/>
    <property type="project" value="InterPro"/>
</dbReference>
<dbReference type="eggNOG" id="COG3629">
    <property type="taxonomic scope" value="Bacteria"/>
</dbReference>
<dbReference type="InterPro" id="IPR051677">
    <property type="entry name" value="AfsR-DnrI-RedD_regulator"/>
</dbReference>
<reference evidence="5" key="1">
    <citation type="journal article" date="2012" name="J. Bacteriol.">
        <title>Genome Sequence of Micromonospora lupini Lupac 08, Isolated from Root Nodules of Lupinus angustifolius.</title>
        <authorList>
            <person name="Alonso-Vega P."/>
            <person name="Normand P."/>
            <person name="Bacigalupe R."/>
            <person name="Pujic P."/>
            <person name="Lajus A."/>
            <person name="Vallenet D."/>
            <person name="Carro L."/>
            <person name="Coll P."/>
            <person name="Trujillo M.E."/>
        </authorList>
    </citation>
    <scope>NUCLEOTIDE SEQUENCE [LARGE SCALE GENOMIC DNA]</scope>
    <source>
        <strain evidence="5">Lupac 08</strain>
    </source>
</reference>
<dbReference type="PANTHER" id="PTHR35807">
    <property type="entry name" value="TRANSCRIPTIONAL REGULATOR REDD-RELATED"/>
    <property type="match status" value="1"/>
</dbReference>
<accession>I0L276</accession>
<dbReference type="GO" id="GO:0003677">
    <property type="term" value="F:DNA binding"/>
    <property type="evidence" value="ECO:0007669"/>
    <property type="project" value="InterPro"/>
</dbReference>
<evidence type="ECO:0000256" key="2">
    <source>
        <dbReference type="ARBA" id="ARBA00023163"/>
    </source>
</evidence>
<dbReference type="SUPFAM" id="SSF48452">
    <property type="entry name" value="TPR-like"/>
    <property type="match status" value="1"/>
</dbReference>
<gene>
    <name evidence="4" type="ORF">MILUP08_42854</name>
</gene>
<dbReference type="CDD" id="cd15831">
    <property type="entry name" value="BTAD"/>
    <property type="match status" value="1"/>
</dbReference>
<dbReference type="InterPro" id="IPR036388">
    <property type="entry name" value="WH-like_DNA-bd_sf"/>
</dbReference>
<evidence type="ECO:0000259" key="3">
    <source>
        <dbReference type="SMART" id="SM01043"/>
    </source>
</evidence>
<dbReference type="SMART" id="SM01043">
    <property type="entry name" value="BTAD"/>
    <property type="match status" value="1"/>
</dbReference>
<protein>
    <submittedName>
        <fullName evidence="4">Transcriptional regulator, AfsR family</fullName>
    </submittedName>
</protein>
<dbReference type="InterPro" id="IPR011990">
    <property type="entry name" value="TPR-like_helical_dom_sf"/>
</dbReference>
<dbReference type="Gene3D" id="1.10.10.10">
    <property type="entry name" value="Winged helix-like DNA-binding domain superfamily/Winged helix DNA-binding domain"/>
    <property type="match status" value="1"/>
</dbReference>
<dbReference type="PANTHER" id="PTHR35807:SF1">
    <property type="entry name" value="TRANSCRIPTIONAL REGULATOR REDD"/>
    <property type="match status" value="1"/>
</dbReference>
<dbReference type="InterPro" id="IPR016032">
    <property type="entry name" value="Sig_transdc_resp-reg_C-effctor"/>
</dbReference>
<proteinExistence type="predicted"/>
<keyword evidence="1" id="KW-0805">Transcription regulation</keyword>
<evidence type="ECO:0000313" key="4">
    <source>
        <dbReference type="EMBL" id="CCH17923.1"/>
    </source>
</evidence>
<evidence type="ECO:0000256" key="1">
    <source>
        <dbReference type="ARBA" id="ARBA00023015"/>
    </source>
</evidence>